<evidence type="ECO:0000313" key="2">
    <source>
        <dbReference type="EMBL" id="TNN40654.1"/>
    </source>
</evidence>
<name>A0A4Z2FIP9_9TELE</name>
<dbReference type="AlphaFoldDB" id="A0A4Z2FIP9"/>
<dbReference type="Proteomes" id="UP000314294">
    <property type="component" value="Unassembled WGS sequence"/>
</dbReference>
<evidence type="ECO:0000256" key="1">
    <source>
        <dbReference type="SAM" id="MobiDB-lite"/>
    </source>
</evidence>
<comment type="caution">
    <text evidence="2">The sequence shown here is derived from an EMBL/GenBank/DDBJ whole genome shotgun (WGS) entry which is preliminary data.</text>
</comment>
<gene>
    <name evidence="2" type="ORF">EYF80_049169</name>
</gene>
<sequence>MCRHGRSVSSLESHNEWLRPSCDSEQQVLGESSQDVTFEDEFDDLEVPRGNDAFLGTEGETAAVGGVRARQPERGINQPAVLKIHLDKKKDPLIEHPGFMEDSVANDHVPHVIACVAEMERSGQQREAVDRRGVGLTLNQQPLTLTLQLLGQGHRAEGHGADAGQGDVGPAQPDRVGLKADLQLLTGSRQSDAHIFAWAGDTEECLSYF</sequence>
<accession>A0A4Z2FIP9</accession>
<dbReference type="EMBL" id="SRLO01001170">
    <property type="protein sequence ID" value="TNN40654.1"/>
    <property type="molecule type" value="Genomic_DNA"/>
</dbReference>
<keyword evidence="3" id="KW-1185">Reference proteome</keyword>
<evidence type="ECO:0000313" key="3">
    <source>
        <dbReference type="Proteomes" id="UP000314294"/>
    </source>
</evidence>
<reference evidence="2 3" key="1">
    <citation type="submission" date="2019-03" db="EMBL/GenBank/DDBJ databases">
        <title>First draft genome of Liparis tanakae, snailfish: a comprehensive survey of snailfish specific genes.</title>
        <authorList>
            <person name="Kim W."/>
            <person name="Song I."/>
            <person name="Jeong J.-H."/>
            <person name="Kim D."/>
            <person name="Kim S."/>
            <person name="Ryu S."/>
            <person name="Song J.Y."/>
            <person name="Lee S.K."/>
        </authorList>
    </citation>
    <scope>NUCLEOTIDE SEQUENCE [LARGE SCALE GENOMIC DNA]</scope>
    <source>
        <tissue evidence="2">Muscle</tissue>
    </source>
</reference>
<feature type="region of interest" description="Disordered" evidence="1">
    <location>
        <begin position="154"/>
        <end position="174"/>
    </location>
</feature>
<protein>
    <submittedName>
        <fullName evidence="2">Uncharacterized protein</fullName>
    </submittedName>
</protein>
<organism evidence="2 3">
    <name type="scientific">Liparis tanakae</name>
    <name type="common">Tanaka's snailfish</name>
    <dbReference type="NCBI Taxonomy" id="230148"/>
    <lineage>
        <taxon>Eukaryota</taxon>
        <taxon>Metazoa</taxon>
        <taxon>Chordata</taxon>
        <taxon>Craniata</taxon>
        <taxon>Vertebrata</taxon>
        <taxon>Euteleostomi</taxon>
        <taxon>Actinopterygii</taxon>
        <taxon>Neopterygii</taxon>
        <taxon>Teleostei</taxon>
        <taxon>Neoteleostei</taxon>
        <taxon>Acanthomorphata</taxon>
        <taxon>Eupercaria</taxon>
        <taxon>Perciformes</taxon>
        <taxon>Cottioidei</taxon>
        <taxon>Cottales</taxon>
        <taxon>Liparidae</taxon>
        <taxon>Liparis</taxon>
    </lineage>
</organism>
<proteinExistence type="predicted"/>